<dbReference type="Pfam" id="PF06041">
    <property type="entry name" value="DUF924"/>
    <property type="match status" value="1"/>
</dbReference>
<name>A0ABT4JB21_9RHOB</name>
<evidence type="ECO:0000313" key="3">
    <source>
        <dbReference type="Proteomes" id="UP001149822"/>
    </source>
</evidence>
<dbReference type="EMBL" id="JAPTYD010000051">
    <property type="protein sequence ID" value="MCZ0963792.1"/>
    <property type="molecule type" value="Genomic_DNA"/>
</dbReference>
<protein>
    <submittedName>
        <fullName evidence="2">DUF924 family protein</fullName>
    </submittedName>
</protein>
<dbReference type="RefSeq" id="WP_268943888.1">
    <property type="nucleotide sequence ID" value="NZ_JAPTYD010000051.1"/>
</dbReference>
<proteinExistence type="predicted"/>
<accession>A0ABT4JB21</accession>
<keyword evidence="3" id="KW-1185">Reference proteome</keyword>
<feature type="region of interest" description="Disordered" evidence="1">
    <location>
        <begin position="170"/>
        <end position="212"/>
    </location>
</feature>
<dbReference type="Gene3D" id="1.25.40.10">
    <property type="entry name" value="Tetratricopeptide repeat domain"/>
    <property type="match status" value="1"/>
</dbReference>
<comment type="caution">
    <text evidence="2">The sequence shown here is derived from an EMBL/GenBank/DDBJ whole genome shotgun (WGS) entry which is preliminary data.</text>
</comment>
<evidence type="ECO:0000256" key="1">
    <source>
        <dbReference type="SAM" id="MobiDB-lite"/>
    </source>
</evidence>
<dbReference type="Gene3D" id="1.20.58.320">
    <property type="entry name" value="TPR-like"/>
    <property type="match status" value="1"/>
</dbReference>
<reference evidence="2" key="1">
    <citation type="submission" date="2022-12" db="EMBL/GenBank/DDBJ databases">
        <title>Paracoccus sp. EF6 isolated from a lake water.</title>
        <authorList>
            <person name="Liu H."/>
        </authorList>
    </citation>
    <scope>NUCLEOTIDE SEQUENCE</scope>
    <source>
        <strain evidence="2">EF6</strain>
    </source>
</reference>
<organism evidence="2 3">
    <name type="scientific">Paracoccus benzoatiresistens</name>
    <dbReference type="NCBI Taxonomy" id="2997341"/>
    <lineage>
        <taxon>Bacteria</taxon>
        <taxon>Pseudomonadati</taxon>
        <taxon>Pseudomonadota</taxon>
        <taxon>Alphaproteobacteria</taxon>
        <taxon>Rhodobacterales</taxon>
        <taxon>Paracoccaceae</taxon>
        <taxon>Paracoccus</taxon>
    </lineage>
</organism>
<sequence>MNIQAGRPSGAVTDSAPPGEARARVAFWSDAGKDKWFAKDLAFDVEFRDRFAASYSQAVEGALPSGIGSAEGSLALALLLDQYPRNSFRGTPWMYATDPIARLVIGQALALGHWDRPRLDLATFLLLPFGHSDRLEDQERSVTLAEAFLPKDAHHARHHRDVIRRFGRFPIATPSSDAPRRSRRRPTSPTVATRDEMSPARPWPKHRQSDSG</sequence>
<evidence type="ECO:0000313" key="2">
    <source>
        <dbReference type="EMBL" id="MCZ0963792.1"/>
    </source>
</evidence>
<dbReference type="SUPFAM" id="SSF48452">
    <property type="entry name" value="TPR-like"/>
    <property type="match status" value="1"/>
</dbReference>
<dbReference type="InterPro" id="IPR010323">
    <property type="entry name" value="DUF924"/>
</dbReference>
<dbReference type="InterPro" id="IPR011990">
    <property type="entry name" value="TPR-like_helical_dom_sf"/>
</dbReference>
<gene>
    <name evidence="2" type="ORF">OU682_19535</name>
</gene>
<dbReference type="Proteomes" id="UP001149822">
    <property type="component" value="Unassembled WGS sequence"/>
</dbReference>